<evidence type="ECO:0000313" key="3">
    <source>
        <dbReference type="Proteomes" id="UP000002964"/>
    </source>
</evidence>
<reference evidence="3" key="1">
    <citation type="submission" date="2011-06" db="EMBL/GenBank/DDBJ databases">
        <authorList>
            <consortium name="US DOE Joint Genome Institute (JGI-PGF)"/>
            <person name="Lucas S."/>
            <person name="Han J."/>
            <person name="Lapidus A."/>
            <person name="Cheng J.-F."/>
            <person name="Goodwin L."/>
            <person name="Pitluck S."/>
            <person name="Peters L."/>
            <person name="Land M.L."/>
            <person name="Hauser L."/>
            <person name="Vogl K."/>
            <person name="Liu Z."/>
            <person name="Overmann J."/>
            <person name="Frigaard N.-U."/>
            <person name="Bryant D.A."/>
            <person name="Woyke T.J."/>
        </authorList>
    </citation>
    <scope>NUCLEOTIDE SEQUENCE [LARGE SCALE GENOMIC DNA]</scope>
    <source>
        <strain evidence="3">970</strain>
    </source>
</reference>
<evidence type="ECO:0000256" key="1">
    <source>
        <dbReference type="SAM" id="MobiDB-lite"/>
    </source>
</evidence>
<gene>
    <name evidence="2" type="ORF">Thi970DRAFT_03293</name>
</gene>
<feature type="region of interest" description="Disordered" evidence="1">
    <location>
        <begin position="1"/>
        <end position="30"/>
    </location>
</feature>
<dbReference type="HOGENOM" id="CLU_2604975_0_0_6"/>
<proteinExistence type="predicted"/>
<sequence length="79" mass="9171">MDQQPIRRVIGRRQERPVGKLGAPTPAAQRWSETMAVRETRVPKGIFRYATMEEANADWERWHAELVAEMARKRRGPGE</sequence>
<name>H8Z6K3_9GAMM</name>
<reference evidence="2 3" key="2">
    <citation type="submission" date="2011-11" db="EMBL/GenBank/DDBJ databases">
        <authorList>
            <consortium name="US DOE Joint Genome Institute"/>
            <person name="Lucas S."/>
            <person name="Han J."/>
            <person name="Lapidus A."/>
            <person name="Cheng J.-F."/>
            <person name="Goodwin L."/>
            <person name="Pitluck S."/>
            <person name="Peters L."/>
            <person name="Ovchinnikova G."/>
            <person name="Zhang X."/>
            <person name="Detter J.C."/>
            <person name="Han C."/>
            <person name="Tapia R."/>
            <person name="Land M."/>
            <person name="Hauser L."/>
            <person name="Kyrpides N."/>
            <person name="Ivanova N."/>
            <person name="Pagani I."/>
            <person name="Vogl K."/>
            <person name="Liu Z."/>
            <person name="Overmann J."/>
            <person name="Frigaard N.-U."/>
            <person name="Bryant D."/>
            <person name="Woyke T."/>
        </authorList>
    </citation>
    <scope>NUCLEOTIDE SEQUENCE [LARGE SCALE GENOMIC DNA]</scope>
    <source>
        <strain evidence="2 3">970</strain>
    </source>
</reference>
<evidence type="ECO:0000313" key="2">
    <source>
        <dbReference type="EMBL" id="EIC19701.1"/>
    </source>
</evidence>
<dbReference type="Proteomes" id="UP000002964">
    <property type="component" value="Unassembled WGS sequence"/>
</dbReference>
<organism evidence="2 3">
    <name type="scientific">Thiorhodovibrio frisius</name>
    <dbReference type="NCBI Taxonomy" id="631362"/>
    <lineage>
        <taxon>Bacteria</taxon>
        <taxon>Pseudomonadati</taxon>
        <taxon>Pseudomonadota</taxon>
        <taxon>Gammaproteobacteria</taxon>
        <taxon>Chromatiales</taxon>
        <taxon>Chromatiaceae</taxon>
        <taxon>Thiorhodovibrio</taxon>
    </lineage>
</organism>
<dbReference type="AlphaFoldDB" id="H8Z6K3"/>
<keyword evidence="3" id="KW-1185">Reference proteome</keyword>
<dbReference type="EMBL" id="JH603170">
    <property type="protein sequence ID" value="EIC19701.1"/>
    <property type="molecule type" value="Genomic_DNA"/>
</dbReference>
<protein>
    <submittedName>
        <fullName evidence="2">Uncharacterized protein</fullName>
    </submittedName>
</protein>
<accession>H8Z6K3</accession>